<dbReference type="EMBL" id="SMOD01000012">
    <property type="protein sequence ID" value="TDG07136.1"/>
    <property type="molecule type" value="Genomic_DNA"/>
</dbReference>
<dbReference type="PANTHER" id="PTHR45138">
    <property type="entry name" value="REGULATORY COMPONENTS OF SENSORY TRANSDUCTION SYSTEM"/>
    <property type="match status" value="1"/>
</dbReference>
<feature type="transmembrane region" description="Helical" evidence="3">
    <location>
        <begin position="96"/>
        <end position="114"/>
    </location>
</feature>
<sequence length="366" mass="40055">MVVVAGMPYTGRTQFLEKRRSFRDATELRLFLENAAESSRHLAVAVQFFGLVSWLMSRAFANPHAHFDVAGTLVAVTGILLAMGMTYASRGLRLDALGRFACAAFVALAFHSNMPGTGSPAFWVLPIGVAINVGMAPVFSGYLNYLASALTVWLIISHGEVMALMTSPDRNWILLFVLAALALGLLLNLLFTQERKKTFLVQRELARFAFRDALTGIANRRSFMLEVNECQDRRSSEEFWLLLIDVDDFKQINDTAGHDVGDEVLVAVARAIEESASPHICGRLGGEEFGVIFSGNQQSADALAREICGAVAVAQISGHRVTVSIGVSSISELIGVPETFRLADRALYEAKRRGKNRSVVAELETW</sequence>
<dbReference type="Gene3D" id="3.30.70.270">
    <property type="match status" value="1"/>
</dbReference>
<dbReference type="InterPro" id="IPR050469">
    <property type="entry name" value="Diguanylate_Cyclase"/>
</dbReference>
<dbReference type="GO" id="GO:0005886">
    <property type="term" value="C:plasma membrane"/>
    <property type="evidence" value="ECO:0007669"/>
    <property type="project" value="TreeGrafter"/>
</dbReference>
<keyword evidence="3" id="KW-0472">Membrane</keyword>
<evidence type="ECO:0000259" key="4">
    <source>
        <dbReference type="PROSITE" id="PS50887"/>
    </source>
</evidence>
<dbReference type="CDD" id="cd01949">
    <property type="entry name" value="GGDEF"/>
    <property type="match status" value="1"/>
</dbReference>
<evidence type="ECO:0000256" key="1">
    <source>
        <dbReference type="ARBA" id="ARBA00012528"/>
    </source>
</evidence>
<comment type="caution">
    <text evidence="5">The sequence shown here is derived from an EMBL/GenBank/DDBJ whole genome shotgun (WGS) entry which is preliminary data.</text>
</comment>
<feature type="transmembrane region" description="Helical" evidence="3">
    <location>
        <begin position="67"/>
        <end position="89"/>
    </location>
</feature>
<dbReference type="SUPFAM" id="SSF55073">
    <property type="entry name" value="Nucleotide cyclase"/>
    <property type="match status" value="1"/>
</dbReference>
<dbReference type="InterPro" id="IPR000160">
    <property type="entry name" value="GGDEF_dom"/>
</dbReference>
<dbReference type="RefSeq" id="WP_133184105.1">
    <property type="nucleotide sequence ID" value="NZ_SMOD01000012.1"/>
</dbReference>
<feature type="transmembrane region" description="Helical" evidence="3">
    <location>
        <begin position="146"/>
        <end position="166"/>
    </location>
</feature>
<dbReference type="OrthoDB" id="9812260at2"/>
<gene>
    <name evidence="5" type="ORF">E1N52_17995</name>
</gene>
<evidence type="ECO:0000256" key="2">
    <source>
        <dbReference type="ARBA" id="ARBA00034247"/>
    </source>
</evidence>
<keyword evidence="3" id="KW-0812">Transmembrane</keyword>
<protein>
    <recommendedName>
        <fullName evidence="1">diguanylate cyclase</fullName>
        <ecNumber evidence="1">2.7.7.65</ecNumber>
    </recommendedName>
</protein>
<dbReference type="Proteomes" id="UP000295606">
    <property type="component" value="Unassembled WGS sequence"/>
</dbReference>
<feature type="domain" description="GGDEF" evidence="4">
    <location>
        <begin position="237"/>
        <end position="363"/>
    </location>
</feature>
<dbReference type="AlphaFoldDB" id="A0A4R5LEQ8"/>
<dbReference type="NCBIfam" id="TIGR00254">
    <property type="entry name" value="GGDEF"/>
    <property type="match status" value="1"/>
</dbReference>
<evidence type="ECO:0000313" key="6">
    <source>
        <dbReference type="Proteomes" id="UP000295606"/>
    </source>
</evidence>
<evidence type="ECO:0000313" key="5">
    <source>
        <dbReference type="EMBL" id="TDG07136.1"/>
    </source>
</evidence>
<organism evidence="5 6">
    <name type="scientific">Paraburkholderia guartelaensis</name>
    <dbReference type="NCBI Taxonomy" id="2546446"/>
    <lineage>
        <taxon>Bacteria</taxon>
        <taxon>Pseudomonadati</taxon>
        <taxon>Pseudomonadota</taxon>
        <taxon>Betaproteobacteria</taxon>
        <taxon>Burkholderiales</taxon>
        <taxon>Burkholderiaceae</taxon>
        <taxon>Paraburkholderia</taxon>
    </lineage>
</organism>
<keyword evidence="3" id="KW-1133">Transmembrane helix</keyword>
<dbReference type="InterPro" id="IPR043128">
    <property type="entry name" value="Rev_trsase/Diguanyl_cyclase"/>
</dbReference>
<dbReference type="PANTHER" id="PTHR45138:SF9">
    <property type="entry name" value="DIGUANYLATE CYCLASE DGCM-RELATED"/>
    <property type="match status" value="1"/>
</dbReference>
<dbReference type="GO" id="GO:0052621">
    <property type="term" value="F:diguanylate cyclase activity"/>
    <property type="evidence" value="ECO:0007669"/>
    <property type="project" value="UniProtKB-EC"/>
</dbReference>
<name>A0A4R5LEQ8_9BURK</name>
<dbReference type="Pfam" id="PF00990">
    <property type="entry name" value="GGDEF"/>
    <property type="match status" value="1"/>
</dbReference>
<reference evidence="5 6" key="1">
    <citation type="submission" date="2019-03" db="EMBL/GenBank/DDBJ databases">
        <title>Paraburkholderia sp. isolated from native Mimosa gymnas in Guartela State Park, Brazil.</title>
        <authorList>
            <person name="Paulitsch F."/>
            <person name="Hungria M."/>
            <person name="Delamuta J.R.M."/>
            <person name="Ribeiro R.A."/>
            <person name="Dall'Agnol R."/>
            <person name="Silva J.S.B."/>
        </authorList>
    </citation>
    <scope>NUCLEOTIDE SEQUENCE [LARGE SCALE GENOMIC DNA]</scope>
    <source>
        <strain evidence="5 6">CNPSo 3008</strain>
    </source>
</reference>
<dbReference type="InterPro" id="IPR029787">
    <property type="entry name" value="Nucleotide_cyclase"/>
</dbReference>
<dbReference type="SMART" id="SM00267">
    <property type="entry name" value="GGDEF"/>
    <property type="match status" value="1"/>
</dbReference>
<comment type="catalytic activity">
    <reaction evidence="2">
        <text>2 GTP = 3',3'-c-di-GMP + 2 diphosphate</text>
        <dbReference type="Rhea" id="RHEA:24898"/>
        <dbReference type="ChEBI" id="CHEBI:33019"/>
        <dbReference type="ChEBI" id="CHEBI:37565"/>
        <dbReference type="ChEBI" id="CHEBI:58805"/>
        <dbReference type="EC" id="2.7.7.65"/>
    </reaction>
</comment>
<dbReference type="GO" id="GO:1902201">
    <property type="term" value="P:negative regulation of bacterial-type flagellum-dependent cell motility"/>
    <property type="evidence" value="ECO:0007669"/>
    <property type="project" value="TreeGrafter"/>
</dbReference>
<evidence type="ECO:0000256" key="3">
    <source>
        <dbReference type="SAM" id="Phobius"/>
    </source>
</evidence>
<accession>A0A4R5LEQ8</accession>
<dbReference type="GO" id="GO:0043709">
    <property type="term" value="P:cell adhesion involved in single-species biofilm formation"/>
    <property type="evidence" value="ECO:0007669"/>
    <property type="project" value="TreeGrafter"/>
</dbReference>
<proteinExistence type="predicted"/>
<feature type="transmembrane region" description="Helical" evidence="3">
    <location>
        <begin position="172"/>
        <end position="191"/>
    </location>
</feature>
<dbReference type="PROSITE" id="PS50887">
    <property type="entry name" value="GGDEF"/>
    <property type="match status" value="1"/>
</dbReference>
<dbReference type="EC" id="2.7.7.65" evidence="1"/>